<dbReference type="SUPFAM" id="SSF56801">
    <property type="entry name" value="Acetyl-CoA synthetase-like"/>
    <property type="match status" value="1"/>
</dbReference>
<dbReference type="InterPro" id="IPR020845">
    <property type="entry name" value="AMP-binding_CS"/>
</dbReference>
<dbReference type="InterPro" id="IPR044507">
    <property type="entry name" value="DltA-like"/>
</dbReference>
<keyword evidence="3 7" id="KW-0547">Nucleotide-binding</keyword>
<dbReference type="CDD" id="cd05945">
    <property type="entry name" value="DltA"/>
    <property type="match status" value="1"/>
</dbReference>
<dbReference type="FunFam" id="3.30.300.30:FF:000012">
    <property type="entry name" value="D-alanine--D-alanyl carrier protein ligase"/>
    <property type="match status" value="1"/>
</dbReference>
<evidence type="ECO:0000256" key="1">
    <source>
        <dbReference type="ARBA" id="ARBA00022490"/>
    </source>
</evidence>
<dbReference type="AlphaFoldDB" id="A0A429ZH53"/>
<evidence type="ECO:0000256" key="5">
    <source>
        <dbReference type="ARBA" id="ARBA00054605"/>
    </source>
</evidence>
<keyword evidence="4 7" id="KW-0067">ATP-binding</keyword>
<dbReference type="PANTHER" id="PTHR45398:SF1">
    <property type="entry name" value="ENZYME, PUTATIVE (JCVI)-RELATED"/>
    <property type="match status" value="1"/>
</dbReference>
<keyword evidence="1 7" id="KW-0963">Cytoplasm</keyword>
<comment type="catalytic activity">
    <reaction evidence="7">
        <text>holo-[D-alanyl-carrier protein] + D-alanine + ATP = D-alanyl-[D-alanyl-carrier protein] + AMP + diphosphate</text>
        <dbReference type="Rhea" id="RHEA:55132"/>
        <dbReference type="Rhea" id="RHEA-COMP:14102"/>
        <dbReference type="Rhea" id="RHEA-COMP:14103"/>
        <dbReference type="ChEBI" id="CHEBI:30616"/>
        <dbReference type="ChEBI" id="CHEBI:33019"/>
        <dbReference type="ChEBI" id="CHEBI:57416"/>
        <dbReference type="ChEBI" id="CHEBI:64479"/>
        <dbReference type="ChEBI" id="CHEBI:138620"/>
        <dbReference type="ChEBI" id="CHEBI:456215"/>
        <dbReference type="EC" id="6.2.1.54"/>
    </reaction>
</comment>
<keyword evidence="11" id="KW-1185">Reference proteome</keyword>
<dbReference type="GO" id="GO:0070395">
    <property type="term" value="P:lipoteichoic acid biosynthetic process"/>
    <property type="evidence" value="ECO:0007669"/>
    <property type="project" value="UniProtKB-UniRule"/>
</dbReference>
<dbReference type="NCBIfam" id="TIGR01734">
    <property type="entry name" value="D-ala-DACP-lig"/>
    <property type="match status" value="1"/>
</dbReference>
<dbReference type="GO" id="GO:0047473">
    <property type="term" value="F:D-alanine [D-alanyl carrier protein] ligase activity"/>
    <property type="evidence" value="ECO:0007669"/>
    <property type="project" value="UniProtKB-UniRule"/>
</dbReference>
<dbReference type="UniPathway" id="UPA00556"/>
<dbReference type="RefSeq" id="WP_126781541.1">
    <property type="nucleotide sequence ID" value="NZ_NGJU01000020.1"/>
</dbReference>
<evidence type="ECO:0000313" key="10">
    <source>
        <dbReference type="EMBL" id="RST93051.1"/>
    </source>
</evidence>
<feature type="binding site" evidence="7">
    <location>
        <position position="197"/>
    </location>
    <ligand>
        <name>D-alanine</name>
        <dbReference type="ChEBI" id="CHEBI:57416"/>
    </ligand>
</feature>
<evidence type="ECO:0000313" key="11">
    <source>
        <dbReference type="Proteomes" id="UP000287239"/>
    </source>
</evidence>
<evidence type="ECO:0000256" key="7">
    <source>
        <dbReference type="HAMAP-Rule" id="MF_00593"/>
    </source>
</evidence>
<proteinExistence type="inferred from homology"/>
<dbReference type="Proteomes" id="UP000287239">
    <property type="component" value="Unassembled WGS sequence"/>
</dbReference>
<dbReference type="PANTHER" id="PTHR45398">
    <property type="match status" value="1"/>
</dbReference>
<keyword evidence="2 7" id="KW-0436">Ligase</keyword>
<dbReference type="InterPro" id="IPR025110">
    <property type="entry name" value="AMP-bd_C"/>
</dbReference>
<dbReference type="InterPro" id="IPR000873">
    <property type="entry name" value="AMP-dep_synth/lig_dom"/>
</dbReference>
<feature type="domain" description="AMP-dependent synthetase/ligase" evidence="8">
    <location>
        <begin position="11"/>
        <end position="360"/>
    </location>
</feature>
<dbReference type="InterPro" id="IPR010071">
    <property type="entry name" value="AA_adenyl_dom"/>
</dbReference>
<gene>
    <name evidence="7" type="primary">dltA</name>
    <name evidence="10" type="ORF">CBF35_12305</name>
</gene>
<reference evidence="10 11" key="1">
    <citation type="submission" date="2017-05" db="EMBL/GenBank/DDBJ databases">
        <title>Vagococcus spp. assemblies.</title>
        <authorList>
            <person name="Gulvik C.A."/>
        </authorList>
    </citation>
    <scope>NUCLEOTIDE SEQUENCE [LARGE SCALE GENOMIC DNA]</scope>
    <source>
        <strain evidence="10 11">NCFB 2777</strain>
    </source>
</reference>
<dbReference type="InterPro" id="IPR045851">
    <property type="entry name" value="AMP-bd_C_sf"/>
</dbReference>
<feature type="binding site" evidence="7">
    <location>
        <begin position="394"/>
        <end position="397"/>
    </location>
    <ligand>
        <name>ATP</name>
        <dbReference type="ChEBI" id="CHEBI:30616"/>
    </ligand>
</feature>
<dbReference type="InterPro" id="IPR010072">
    <property type="entry name" value="DltA"/>
</dbReference>
<dbReference type="Gene3D" id="3.40.50.12780">
    <property type="entry name" value="N-terminal domain of ligase-like"/>
    <property type="match status" value="1"/>
</dbReference>
<evidence type="ECO:0000256" key="3">
    <source>
        <dbReference type="ARBA" id="ARBA00022741"/>
    </source>
</evidence>
<dbReference type="HAMAP" id="MF_00593">
    <property type="entry name" value="DltA"/>
    <property type="match status" value="1"/>
</dbReference>
<dbReference type="EC" id="6.2.1.54" evidence="7"/>
<evidence type="ECO:0000256" key="4">
    <source>
        <dbReference type="ARBA" id="ARBA00022840"/>
    </source>
</evidence>
<comment type="similarity">
    <text evidence="6 7">Belongs to the ATP-dependent AMP-binding enzyme family. DltA subfamily.</text>
</comment>
<evidence type="ECO:0000259" key="9">
    <source>
        <dbReference type="Pfam" id="PF13193"/>
    </source>
</evidence>
<feature type="domain" description="AMP-binding enzyme C-terminal" evidence="9">
    <location>
        <begin position="415"/>
        <end position="492"/>
    </location>
</feature>
<dbReference type="Pfam" id="PF13193">
    <property type="entry name" value="AMP-binding_C"/>
    <property type="match status" value="1"/>
</dbReference>
<comment type="pathway">
    <text evidence="7">Cell wall biogenesis; lipoteichoic acid biosynthesis.</text>
</comment>
<feature type="binding site" evidence="7">
    <location>
        <begin position="292"/>
        <end position="297"/>
    </location>
    <ligand>
        <name>ATP</name>
        <dbReference type="ChEBI" id="CHEBI:30616"/>
    </ligand>
</feature>
<accession>A0A429ZH53</accession>
<dbReference type="OrthoDB" id="9765680at2"/>
<name>A0A429ZH53_9ENTE</name>
<feature type="binding site" evidence="7">
    <location>
        <begin position="152"/>
        <end position="153"/>
    </location>
    <ligand>
        <name>ATP</name>
        <dbReference type="ChEBI" id="CHEBI:30616"/>
    </ligand>
</feature>
<evidence type="ECO:0000256" key="6">
    <source>
        <dbReference type="ARBA" id="ARBA00061336"/>
    </source>
</evidence>
<comment type="caution">
    <text evidence="10">The sequence shown here is derived from an EMBL/GenBank/DDBJ whole genome shotgun (WGS) entry which is preliminary data.</text>
</comment>
<evidence type="ECO:0000256" key="2">
    <source>
        <dbReference type="ARBA" id="ARBA00022598"/>
    </source>
</evidence>
<dbReference type="InterPro" id="IPR042099">
    <property type="entry name" value="ANL_N_sf"/>
</dbReference>
<evidence type="ECO:0000259" key="8">
    <source>
        <dbReference type="Pfam" id="PF00501"/>
    </source>
</evidence>
<dbReference type="PROSITE" id="PS00455">
    <property type="entry name" value="AMP_BINDING"/>
    <property type="match status" value="1"/>
</dbReference>
<dbReference type="GeneID" id="98569123"/>
<dbReference type="GO" id="GO:0005737">
    <property type="term" value="C:cytoplasm"/>
    <property type="evidence" value="ECO:0007669"/>
    <property type="project" value="UniProtKB-SubCell"/>
</dbReference>
<comment type="subcellular location">
    <subcellularLocation>
        <location evidence="7">Cytoplasm</location>
    </subcellularLocation>
</comment>
<dbReference type="EMBL" id="NGJU01000020">
    <property type="protein sequence ID" value="RST93051.1"/>
    <property type="molecule type" value="Genomic_DNA"/>
</dbReference>
<dbReference type="NCBIfam" id="TIGR01733">
    <property type="entry name" value="AA-adenyl-dom"/>
    <property type="match status" value="1"/>
</dbReference>
<feature type="binding site" evidence="7">
    <location>
        <position position="492"/>
    </location>
    <ligand>
        <name>ATP</name>
        <dbReference type="ChEBI" id="CHEBI:30616"/>
    </ligand>
</feature>
<feature type="binding site" evidence="7">
    <location>
        <position position="492"/>
    </location>
    <ligand>
        <name>D-alanine</name>
        <dbReference type="ChEBI" id="CHEBI:57416"/>
    </ligand>
</feature>
<dbReference type="Pfam" id="PF00501">
    <property type="entry name" value="AMP-binding"/>
    <property type="match status" value="1"/>
</dbReference>
<protein>
    <recommendedName>
        <fullName evidence="7">D-alanine--D-alanyl carrier protein ligase</fullName>
        <shortName evidence="7">DCL</shortName>
        <ecNumber evidence="7">6.2.1.54</ecNumber>
    </recommendedName>
    <alternativeName>
        <fullName evidence="7">D-alanine--poly(phosphoribitol) ligase subunit 1</fullName>
    </alternativeName>
    <alternativeName>
        <fullName evidence="7">D-alanine-activating enzyme</fullName>
        <shortName evidence="7">DAE</shortName>
    </alternativeName>
</protein>
<sequence>MEVENIIQTIDQWAINQPEAVCFKDADQSYTYQELKVKSDRLASYLLSQEDNTLPVIVYGGLEFEMIVTFLGCSKAGHAYIPIDSQTPADRVKLITEVADYTKIIAWDEWPLATNSVEVIERQAGSSILTNQEIAENFKPVKGAENYYIIFTSGTTGVPKGVQISHDNLVSYSQWMLNDFGLSSGLSFLSQAPYSFDLSVMDVYPALLSGGHLVPLKKELINDFKQLFTVLPELSLNVWVSTPSFADICLMDPRFNGDEMASLSHFLFCGEELTHQTGTKLKERFPKARIFNTYGPTEATVAVTELEITAEVLANYPRLPIGRVKADTKIYIMADTGEVLPEGQVGEIVIAGPSVSKGYFNNPEKTAEAFFLYEGQPAYRTGDAGLIQNGILSYQGRLDFQIKLHGYRIELEDIDHHLSEVSYVQQAAVVPKYQEHKVQQLVAYVVANPHDFAKDYQLTKAIKAELKGSVMDYMIPQKFVYVTALPLTQNGKVDRKGLINEVNS</sequence>
<comment type="function">
    <text evidence="5 7">Catalyzes the first step in the D-alanylation of lipoteichoic acid (LTA), the activation of D-alanine and its transfer onto the D-alanyl carrier protein (Dcp) DltC. In an ATP-dependent two-step reaction, forms a high energy D-alanyl-AMP intermediate, followed by transfer of the D-alanyl residue as a thiol ester to the phosphopantheinyl prosthetic group of the Dcp. D-alanylation of LTA plays an important role in modulating the properties of the cell wall in Gram-positive bacteria, influencing the net charge of the cell wall.</text>
</comment>
<feature type="binding site" evidence="7">
    <location>
        <position position="383"/>
    </location>
    <ligand>
        <name>ATP</name>
        <dbReference type="ChEBI" id="CHEBI:30616"/>
    </ligand>
</feature>
<dbReference type="GO" id="GO:0005524">
    <property type="term" value="F:ATP binding"/>
    <property type="evidence" value="ECO:0007669"/>
    <property type="project" value="UniProtKB-KW"/>
</dbReference>
<organism evidence="10 11">
    <name type="scientific">Vagococcus salmoninarum</name>
    <dbReference type="NCBI Taxonomy" id="2739"/>
    <lineage>
        <taxon>Bacteria</taxon>
        <taxon>Bacillati</taxon>
        <taxon>Bacillota</taxon>
        <taxon>Bacilli</taxon>
        <taxon>Lactobacillales</taxon>
        <taxon>Enterococcaceae</taxon>
        <taxon>Vagococcus</taxon>
    </lineage>
</organism>
<dbReference type="Gene3D" id="3.30.300.30">
    <property type="match status" value="1"/>
</dbReference>
<dbReference type="NCBIfam" id="NF003417">
    <property type="entry name" value="PRK04813.1"/>
    <property type="match status" value="1"/>
</dbReference>
<feature type="binding site" evidence="7">
    <location>
        <position position="301"/>
    </location>
    <ligand>
        <name>D-alanine</name>
        <dbReference type="ChEBI" id="CHEBI:57416"/>
    </ligand>
</feature>